<keyword evidence="2" id="KW-1185">Reference proteome</keyword>
<reference evidence="1" key="1">
    <citation type="journal article" date="2012" name="Nat. Biotechnol.">
        <title>Draft genome sequence of pigeonpea (Cajanus cajan), an orphan legume crop of resource-poor farmers.</title>
        <authorList>
            <person name="Varshney R.K."/>
            <person name="Chen W."/>
            <person name="Li Y."/>
            <person name="Bharti A.K."/>
            <person name="Saxena R.K."/>
            <person name="Schlueter J.A."/>
            <person name="Donoghue M.T."/>
            <person name="Azam S."/>
            <person name="Fan G."/>
            <person name="Whaley A.M."/>
            <person name="Farmer A.D."/>
            <person name="Sheridan J."/>
            <person name="Iwata A."/>
            <person name="Tuteja R."/>
            <person name="Penmetsa R.V."/>
            <person name="Wu W."/>
            <person name="Upadhyaya H.D."/>
            <person name="Yang S.P."/>
            <person name="Shah T."/>
            <person name="Saxena K.B."/>
            <person name="Michael T."/>
            <person name="McCombie W.R."/>
            <person name="Yang B."/>
            <person name="Zhang G."/>
            <person name="Yang H."/>
            <person name="Wang J."/>
            <person name="Spillane C."/>
            <person name="Cook D.R."/>
            <person name="May G.D."/>
            <person name="Xu X."/>
            <person name="Jackson S.A."/>
        </authorList>
    </citation>
    <scope>NUCLEOTIDE SEQUENCE [LARGE SCALE GENOMIC DNA]</scope>
</reference>
<proteinExistence type="predicted"/>
<protein>
    <submittedName>
        <fullName evidence="1">Uncharacterized protein</fullName>
    </submittedName>
</protein>
<accession>A0A151QRT1</accession>
<dbReference type="AlphaFoldDB" id="A0A151QRT1"/>
<sequence length="49" mass="5830">MGFQSLCVKEQVVKTSNWKHLLKFSIPKKMKFFLWKGLHNALLINEVRL</sequence>
<dbReference type="Gramene" id="C.cajan_42789.t">
    <property type="protein sequence ID" value="C.cajan_42789.t.cds1"/>
    <property type="gene ID" value="C.cajan_42789"/>
</dbReference>
<organism evidence="1 2">
    <name type="scientific">Cajanus cajan</name>
    <name type="common">Pigeon pea</name>
    <name type="synonym">Cajanus indicus</name>
    <dbReference type="NCBI Taxonomy" id="3821"/>
    <lineage>
        <taxon>Eukaryota</taxon>
        <taxon>Viridiplantae</taxon>
        <taxon>Streptophyta</taxon>
        <taxon>Embryophyta</taxon>
        <taxon>Tracheophyta</taxon>
        <taxon>Spermatophyta</taxon>
        <taxon>Magnoliopsida</taxon>
        <taxon>eudicotyledons</taxon>
        <taxon>Gunneridae</taxon>
        <taxon>Pentapetalae</taxon>
        <taxon>rosids</taxon>
        <taxon>fabids</taxon>
        <taxon>Fabales</taxon>
        <taxon>Fabaceae</taxon>
        <taxon>Papilionoideae</taxon>
        <taxon>50 kb inversion clade</taxon>
        <taxon>NPAAA clade</taxon>
        <taxon>indigoferoid/millettioid clade</taxon>
        <taxon>Phaseoleae</taxon>
        <taxon>Cajanus</taxon>
    </lineage>
</organism>
<dbReference type="EMBL" id="KQ485027">
    <property type="protein sequence ID" value="KYP33010.1"/>
    <property type="molecule type" value="Genomic_DNA"/>
</dbReference>
<dbReference type="Proteomes" id="UP000075243">
    <property type="component" value="Unassembled WGS sequence"/>
</dbReference>
<gene>
    <name evidence="1" type="ORF">KK1_046190</name>
</gene>
<evidence type="ECO:0000313" key="1">
    <source>
        <dbReference type="EMBL" id="KYP33010.1"/>
    </source>
</evidence>
<evidence type="ECO:0000313" key="2">
    <source>
        <dbReference type="Proteomes" id="UP000075243"/>
    </source>
</evidence>
<name>A0A151QRT1_CAJCA</name>